<evidence type="ECO:0000259" key="1">
    <source>
        <dbReference type="Pfam" id="PF07872"/>
    </source>
</evidence>
<dbReference type="STRING" id="28230.SAMN05878443_1779"/>
<dbReference type="EMBL" id="FSRN01000001">
    <property type="protein sequence ID" value="SIO17543.1"/>
    <property type="molecule type" value="Genomic_DNA"/>
</dbReference>
<dbReference type="InterPro" id="IPR012454">
    <property type="entry name" value="DUF1659"/>
</dbReference>
<evidence type="ECO:0000313" key="2">
    <source>
        <dbReference type="EMBL" id="SIO17543.1"/>
    </source>
</evidence>
<organism evidence="2 3">
    <name type="scientific">Carnobacterium alterfunditum</name>
    <dbReference type="NCBI Taxonomy" id="28230"/>
    <lineage>
        <taxon>Bacteria</taxon>
        <taxon>Bacillati</taxon>
        <taxon>Bacillota</taxon>
        <taxon>Bacilli</taxon>
        <taxon>Lactobacillales</taxon>
        <taxon>Carnobacteriaceae</taxon>
        <taxon>Carnobacterium</taxon>
    </lineage>
</organism>
<gene>
    <name evidence="2" type="ORF">SAMN05878443_1779</name>
</gene>
<sequence>MQKEWTKGSIEVHFEDAVNEKILSRGYSNTINNVTPEQVEGFTAALESLTSFPYLETVMVEEYTYTR</sequence>
<dbReference type="OrthoDB" id="2157050at2"/>
<dbReference type="AlphaFoldDB" id="A0A1N6HCR1"/>
<reference evidence="3" key="1">
    <citation type="submission" date="2016-11" db="EMBL/GenBank/DDBJ databases">
        <authorList>
            <person name="Varghese N."/>
            <person name="Submissions S."/>
        </authorList>
    </citation>
    <scope>NUCLEOTIDE SEQUENCE [LARGE SCALE GENOMIC DNA]</scope>
    <source>
        <strain evidence="3">313</strain>
    </source>
</reference>
<dbReference type="eggNOG" id="ENOG50332K6">
    <property type="taxonomic scope" value="Bacteria"/>
</dbReference>
<dbReference type="RefSeq" id="WP_034545190.1">
    <property type="nucleotide sequence ID" value="NZ_FSRN01000001.1"/>
</dbReference>
<evidence type="ECO:0000313" key="3">
    <source>
        <dbReference type="Proteomes" id="UP000184758"/>
    </source>
</evidence>
<protein>
    <recommendedName>
        <fullName evidence="1">DUF1659 domain-containing protein</fullName>
    </recommendedName>
</protein>
<keyword evidence="3" id="KW-1185">Reference proteome</keyword>
<proteinExistence type="predicted"/>
<dbReference type="Proteomes" id="UP000184758">
    <property type="component" value="Unassembled WGS sequence"/>
</dbReference>
<name>A0A1N6HCR1_9LACT</name>
<feature type="domain" description="DUF1659" evidence="1">
    <location>
        <begin position="2"/>
        <end position="65"/>
    </location>
</feature>
<accession>A0A1N6HCR1</accession>
<dbReference type="Pfam" id="PF07872">
    <property type="entry name" value="DUF1659"/>
    <property type="match status" value="1"/>
</dbReference>